<dbReference type="EMBL" id="BLAY01000124">
    <property type="protein sequence ID" value="GET41483.1"/>
    <property type="molecule type" value="Genomic_DNA"/>
</dbReference>
<dbReference type="PANTHER" id="PTHR38663:SF1">
    <property type="entry name" value="L-ORNITHINE N(5)-MONOOXYGENASE"/>
    <property type="match status" value="1"/>
</dbReference>
<name>A0AAV3XFX0_9CYAN</name>
<comment type="caution">
    <text evidence="1">The sequence shown here is derived from an EMBL/GenBank/DDBJ whole genome shotgun (WGS) entry which is preliminary data.</text>
</comment>
<organism evidence="1 2">
    <name type="scientific">Microseira wollei NIES-4236</name>
    <dbReference type="NCBI Taxonomy" id="2530354"/>
    <lineage>
        <taxon>Bacteria</taxon>
        <taxon>Bacillati</taxon>
        <taxon>Cyanobacteriota</taxon>
        <taxon>Cyanophyceae</taxon>
        <taxon>Oscillatoriophycideae</taxon>
        <taxon>Aerosakkonematales</taxon>
        <taxon>Aerosakkonemataceae</taxon>
        <taxon>Microseira</taxon>
    </lineage>
</organism>
<reference evidence="1" key="1">
    <citation type="submission" date="2019-10" db="EMBL/GenBank/DDBJ databases">
        <title>Draft genome sequece of Microseira wollei NIES-4236.</title>
        <authorList>
            <person name="Yamaguchi H."/>
            <person name="Suzuki S."/>
            <person name="Kawachi M."/>
        </authorList>
    </citation>
    <scope>NUCLEOTIDE SEQUENCE</scope>
    <source>
        <strain evidence="1">NIES-4236</strain>
    </source>
</reference>
<dbReference type="AlphaFoldDB" id="A0AAV3XFX0"/>
<dbReference type="Proteomes" id="UP001050975">
    <property type="component" value="Unassembled WGS sequence"/>
</dbReference>
<evidence type="ECO:0000313" key="1">
    <source>
        <dbReference type="EMBL" id="GET41483.1"/>
    </source>
</evidence>
<evidence type="ECO:0008006" key="3">
    <source>
        <dbReference type="Google" id="ProtNLM"/>
    </source>
</evidence>
<dbReference type="PANTHER" id="PTHR38663">
    <property type="match status" value="1"/>
</dbReference>
<protein>
    <recommendedName>
        <fullName evidence="3">FAD dependent oxidoreductase</fullName>
    </recommendedName>
</protein>
<sequence>MSPVAAALLLTKLRNMLKIKLRLTPNWRFLAHPFAVDSFAYQFTDGVALVTALLSPSPPSAIALWREYLGGLDGQEYEFDRIWLATGTKLDATTEPLLTRILDIYPIPIVKGLPVLDEYLRWPGCELFVMGGLAALQVGPTARNLYGARMASDRIVPAMVKSSLSLVKLKSA</sequence>
<keyword evidence="2" id="KW-1185">Reference proteome</keyword>
<gene>
    <name evidence="1" type="ORF">MiSe_62950</name>
</gene>
<evidence type="ECO:0000313" key="2">
    <source>
        <dbReference type="Proteomes" id="UP001050975"/>
    </source>
</evidence>
<accession>A0AAV3XFX0</accession>
<proteinExistence type="predicted"/>